<evidence type="ECO:0000313" key="2">
    <source>
        <dbReference type="EMBL" id="MDZ5010907.1"/>
    </source>
</evidence>
<dbReference type="RefSeq" id="WP_322382636.1">
    <property type="nucleotide sequence ID" value="NZ_WNVM01000929.1"/>
</dbReference>
<keyword evidence="1" id="KW-0378">Hydrolase</keyword>
<reference evidence="2" key="1">
    <citation type="submission" date="2019-11" db="EMBL/GenBank/DDBJ databases">
        <title>Characterization of Clostridium perfringens isolates from swine manure treated agricultural soils.</title>
        <authorList>
            <person name="Wushke S.T."/>
        </authorList>
    </citation>
    <scope>NUCLEOTIDE SEQUENCE</scope>
    <source>
        <strain evidence="2">V2</strain>
    </source>
</reference>
<comment type="caution">
    <text evidence="2">The sequence shown here is derived from an EMBL/GenBank/DDBJ whole genome shotgun (WGS) entry which is preliminary data.</text>
</comment>
<dbReference type="SUPFAM" id="SSF55909">
    <property type="entry name" value="Pentein"/>
    <property type="match status" value="1"/>
</dbReference>
<organism evidence="2 3">
    <name type="scientific">Clostridium perfringens</name>
    <dbReference type="NCBI Taxonomy" id="1502"/>
    <lineage>
        <taxon>Bacteria</taxon>
        <taxon>Bacillati</taxon>
        <taxon>Bacillota</taxon>
        <taxon>Clostridia</taxon>
        <taxon>Eubacteriales</taxon>
        <taxon>Clostridiaceae</taxon>
        <taxon>Clostridium</taxon>
    </lineage>
</organism>
<dbReference type="GO" id="GO:0004668">
    <property type="term" value="F:protein-arginine deiminase activity"/>
    <property type="evidence" value="ECO:0007669"/>
    <property type="project" value="InterPro"/>
</dbReference>
<dbReference type="Proteomes" id="UP001292368">
    <property type="component" value="Unassembled WGS sequence"/>
</dbReference>
<name>A0AAW9ILU9_CLOPF</name>
<dbReference type="EMBL" id="WNVM01000929">
    <property type="protein sequence ID" value="MDZ5010907.1"/>
    <property type="molecule type" value="Genomic_DNA"/>
</dbReference>
<gene>
    <name evidence="2" type="ORF">GNF77_18830</name>
</gene>
<feature type="non-terminal residue" evidence="2">
    <location>
        <position position="102"/>
    </location>
</feature>
<dbReference type="GO" id="GO:0009446">
    <property type="term" value="P:putrescine biosynthetic process"/>
    <property type="evidence" value="ECO:0007669"/>
    <property type="project" value="InterPro"/>
</dbReference>
<sequence>MNKVNESTFRYYGEFEKQKAVMLCWPADAYPTKGYNVHDVFVEVIKNLIDEVEVFVNCGVEGSITTCKEKLVNSGMDITKIRFTQYEDRISWARDYGADILI</sequence>
<dbReference type="AlphaFoldDB" id="A0AAW9ILU9"/>
<dbReference type="Gene3D" id="3.75.10.10">
    <property type="entry name" value="L-arginine/glycine Amidinotransferase, Chain A"/>
    <property type="match status" value="1"/>
</dbReference>
<evidence type="ECO:0000256" key="1">
    <source>
        <dbReference type="ARBA" id="ARBA00022801"/>
    </source>
</evidence>
<protein>
    <submittedName>
        <fullName evidence="2">Agmatine deiminase family protein</fullName>
    </submittedName>
</protein>
<dbReference type="InterPro" id="IPR007466">
    <property type="entry name" value="Peptidyl-Arg-deiminase_porph"/>
</dbReference>
<accession>A0AAW9ILU9</accession>
<evidence type="ECO:0000313" key="3">
    <source>
        <dbReference type="Proteomes" id="UP001292368"/>
    </source>
</evidence>
<dbReference type="Pfam" id="PF04371">
    <property type="entry name" value="PAD_porph"/>
    <property type="match status" value="1"/>
</dbReference>
<proteinExistence type="predicted"/>